<dbReference type="GO" id="GO:0005524">
    <property type="term" value="F:ATP binding"/>
    <property type="evidence" value="ECO:0007669"/>
    <property type="project" value="UniProtKB-KW"/>
</dbReference>
<dbReference type="GO" id="GO:0009102">
    <property type="term" value="P:biotin biosynthetic process"/>
    <property type="evidence" value="ECO:0007669"/>
    <property type="project" value="UniProtKB-UniPathway"/>
</dbReference>
<dbReference type="InterPro" id="IPR004472">
    <property type="entry name" value="DTB_synth_BioD"/>
</dbReference>
<dbReference type="SUPFAM" id="SSF52540">
    <property type="entry name" value="P-loop containing nucleoside triphosphate hydrolases"/>
    <property type="match status" value="1"/>
</dbReference>
<gene>
    <name evidence="8" type="ORF">MNBD_GAMMA21-2361</name>
</gene>
<dbReference type="HAMAP" id="MF_00336">
    <property type="entry name" value="BioD"/>
    <property type="match status" value="1"/>
</dbReference>
<dbReference type="GO" id="GO:0042803">
    <property type="term" value="F:protein homodimerization activity"/>
    <property type="evidence" value="ECO:0007669"/>
    <property type="project" value="UniProtKB-ARBA"/>
</dbReference>
<keyword evidence="1" id="KW-0963">Cytoplasm</keyword>
<sequence>MANGIFITGTDTGIGKTIASCAVMHELAKQGHKVAGMKPIASGACFQKGQLQNEDALALIKHANISVDYKQVNPYCFESAIAPHIAAKQARVDINMSIIQQAFTELGKQADWVVVEGVGGWMVPINEQQVVADIALELALPVILVVGLRLGCINHTLLTMESMQSKGVNIMGWIANQLDPDLTATEQIIKTLQNKLNSSYLGYLPYFDKGLFDPDKKIDLKLAK</sequence>
<reference evidence="8" key="1">
    <citation type="submission" date="2018-06" db="EMBL/GenBank/DDBJ databases">
        <authorList>
            <person name="Zhirakovskaya E."/>
        </authorList>
    </citation>
    <scope>NUCLEOTIDE SEQUENCE</scope>
</reference>
<dbReference type="GO" id="GO:0005829">
    <property type="term" value="C:cytosol"/>
    <property type="evidence" value="ECO:0007669"/>
    <property type="project" value="TreeGrafter"/>
</dbReference>
<dbReference type="Gene3D" id="3.40.50.300">
    <property type="entry name" value="P-loop containing nucleotide triphosphate hydrolases"/>
    <property type="match status" value="1"/>
</dbReference>
<dbReference type="CDD" id="cd03109">
    <property type="entry name" value="DTBS"/>
    <property type="match status" value="1"/>
</dbReference>
<dbReference type="InterPro" id="IPR027417">
    <property type="entry name" value="P-loop_NTPase"/>
</dbReference>
<dbReference type="UniPathway" id="UPA00078"/>
<organism evidence="8">
    <name type="scientific">hydrothermal vent metagenome</name>
    <dbReference type="NCBI Taxonomy" id="652676"/>
    <lineage>
        <taxon>unclassified sequences</taxon>
        <taxon>metagenomes</taxon>
        <taxon>ecological metagenomes</taxon>
    </lineage>
</organism>
<dbReference type="PIRSF" id="PIRSF006755">
    <property type="entry name" value="DTB_synth"/>
    <property type="match status" value="1"/>
</dbReference>
<accession>A0A3B1B446</accession>
<proteinExistence type="inferred from homology"/>
<evidence type="ECO:0000256" key="6">
    <source>
        <dbReference type="ARBA" id="ARBA00022840"/>
    </source>
</evidence>
<dbReference type="GO" id="GO:0004141">
    <property type="term" value="F:dethiobiotin synthase activity"/>
    <property type="evidence" value="ECO:0007669"/>
    <property type="project" value="UniProtKB-EC"/>
</dbReference>
<evidence type="ECO:0000256" key="7">
    <source>
        <dbReference type="ARBA" id="ARBA00022842"/>
    </source>
</evidence>
<evidence type="ECO:0000256" key="1">
    <source>
        <dbReference type="ARBA" id="ARBA00022490"/>
    </source>
</evidence>
<dbReference type="AlphaFoldDB" id="A0A3B1B446"/>
<evidence type="ECO:0000256" key="3">
    <source>
        <dbReference type="ARBA" id="ARBA00022723"/>
    </source>
</evidence>
<evidence type="ECO:0000256" key="5">
    <source>
        <dbReference type="ARBA" id="ARBA00022756"/>
    </source>
</evidence>
<keyword evidence="3" id="KW-0479">Metal-binding</keyword>
<dbReference type="PANTHER" id="PTHR43210">
    <property type="entry name" value="DETHIOBIOTIN SYNTHETASE"/>
    <property type="match status" value="1"/>
</dbReference>
<dbReference type="NCBIfam" id="TIGR00347">
    <property type="entry name" value="bioD"/>
    <property type="match status" value="1"/>
</dbReference>
<keyword evidence="6" id="KW-0067">ATP-binding</keyword>
<dbReference type="EMBL" id="UOFR01000070">
    <property type="protein sequence ID" value="VAW99826.1"/>
    <property type="molecule type" value="Genomic_DNA"/>
</dbReference>
<protein>
    <submittedName>
        <fullName evidence="8">Dethiobiotin synthetase</fullName>
        <ecNumber evidence="8">6.3.3.3</ecNumber>
    </submittedName>
</protein>
<keyword evidence="5" id="KW-0093">Biotin biosynthesis</keyword>
<evidence type="ECO:0000256" key="2">
    <source>
        <dbReference type="ARBA" id="ARBA00022598"/>
    </source>
</evidence>
<keyword evidence="7" id="KW-0460">Magnesium</keyword>
<keyword evidence="2 8" id="KW-0436">Ligase</keyword>
<evidence type="ECO:0000313" key="8">
    <source>
        <dbReference type="EMBL" id="VAW99826.1"/>
    </source>
</evidence>
<evidence type="ECO:0000256" key="4">
    <source>
        <dbReference type="ARBA" id="ARBA00022741"/>
    </source>
</evidence>
<dbReference type="FunFam" id="3.40.50.300:FF:000292">
    <property type="entry name" value="ATP-dependent dethiobiotin synthetase BioD"/>
    <property type="match status" value="1"/>
</dbReference>
<dbReference type="Pfam" id="PF13500">
    <property type="entry name" value="AAA_26"/>
    <property type="match status" value="1"/>
</dbReference>
<dbReference type="EC" id="6.3.3.3" evidence="8"/>
<dbReference type="GO" id="GO:0000287">
    <property type="term" value="F:magnesium ion binding"/>
    <property type="evidence" value="ECO:0007669"/>
    <property type="project" value="InterPro"/>
</dbReference>
<keyword evidence="4" id="KW-0547">Nucleotide-binding</keyword>
<name>A0A3B1B446_9ZZZZ</name>
<dbReference type="PANTHER" id="PTHR43210:SF5">
    <property type="entry name" value="DETHIOBIOTIN SYNTHETASE"/>
    <property type="match status" value="1"/>
</dbReference>